<dbReference type="Proteomes" id="UP000010847">
    <property type="component" value="Chromosome"/>
</dbReference>
<dbReference type="OrthoDB" id="1799189at2"/>
<dbReference type="GO" id="GO:0003677">
    <property type="term" value="F:DNA binding"/>
    <property type="evidence" value="ECO:0007669"/>
    <property type="project" value="UniProtKB-KW"/>
</dbReference>
<name>W0EG42_9FIRM</name>
<keyword evidence="2" id="KW-0238">DNA-binding</keyword>
<evidence type="ECO:0000259" key="1">
    <source>
        <dbReference type="PROSITE" id="PS50943"/>
    </source>
</evidence>
<dbReference type="InterPro" id="IPR001387">
    <property type="entry name" value="Cro/C1-type_HTH"/>
</dbReference>
<dbReference type="PROSITE" id="PS50943">
    <property type="entry name" value="HTH_CROC1"/>
    <property type="match status" value="1"/>
</dbReference>
<dbReference type="CDD" id="cd00093">
    <property type="entry name" value="HTH_XRE"/>
    <property type="match status" value="1"/>
</dbReference>
<evidence type="ECO:0000313" key="3">
    <source>
        <dbReference type="Proteomes" id="UP000010847"/>
    </source>
</evidence>
<protein>
    <submittedName>
        <fullName evidence="2">DNA-binding protein</fullName>
    </submittedName>
</protein>
<feature type="domain" description="HTH cro/C1-type" evidence="1">
    <location>
        <begin position="12"/>
        <end position="67"/>
    </location>
</feature>
<organism evidence="2 3">
    <name type="scientific">Desulfitobacterium metallireducens DSM 15288</name>
    <dbReference type="NCBI Taxonomy" id="871968"/>
    <lineage>
        <taxon>Bacteria</taxon>
        <taxon>Bacillati</taxon>
        <taxon>Bacillota</taxon>
        <taxon>Clostridia</taxon>
        <taxon>Eubacteriales</taxon>
        <taxon>Desulfitobacteriaceae</taxon>
        <taxon>Desulfitobacterium</taxon>
    </lineage>
</organism>
<dbReference type="SUPFAM" id="SSF47413">
    <property type="entry name" value="lambda repressor-like DNA-binding domains"/>
    <property type="match status" value="1"/>
</dbReference>
<accession>W0EG42</accession>
<dbReference type="STRING" id="871968.DESME_14155"/>
<dbReference type="SMART" id="SM00530">
    <property type="entry name" value="HTH_XRE"/>
    <property type="match status" value="1"/>
</dbReference>
<dbReference type="AlphaFoldDB" id="W0EG42"/>
<keyword evidence="3" id="KW-1185">Reference proteome</keyword>
<dbReference type="EMBL" id="CP007032">
    <property type="protein sequence ID" value="AHF08046.1"/>
    <property type="molecule type" value="Genomic_DNA"/>
</dbReference>
<dbReference type="InterPro" id="IPR010982">
    <property type="entry name" value="Lambda_DNA-bd_dom_sf"/>
</dbReference>
<gene>
    <name evidence="2" type="ORF">DESME_14155</name>
</gene>
<dbReference type="Pfam" id="PF13560">
    <property type="entry name" value="HTH_31"/>
    <property type="match status" value="1"/>
</dbReference>
<dbReference type="Gene3D" id="1.10.260.40">
    <property type="entry name" value="lambda repressor-like DNA-binding domains"/>
    <property type="match status" value="1"/>
</dbReference>
<evidence type="ECO:0000313" key="2">
    <source>
        <dbReference type="EMBL" id="AHF08046.1"/>
    </source>
</evidence>
<sequence length="76" mass="8563">MEKNVFYGGGKLRISRLKAGIATQKELAERTQISPSIISDLERGRREMNATWAMRIAEVVGTPWKSLLEEETEGKV</sequence>
<proteinExistence type="predicted"/>
<reference evidence="2 3" key="1">
    <citation type="submission" date="2013-12" db="EMBL/GenBank/DDBJ databases">
        <authorList>
            <consortium name="DOE Joint Genome Institute"/>
            <person name="Smidt H."/>
            <person name="Huntemann M."/>
            <person name="Han J."/>
            <person name="Chen A."/>
            <person name="Kyrpides N."/>
            <person name="Mavromatis K."/>
            <person name="Markowitz V."/>
            <person name="Palaniappan K."/>
            <person name="Ivanova N."/>
            <person name="Schaumberg A."/>
            <person name="Pati A."/>
            <person name="Liolios K."/>
            <person name="Nordberg H.P."/>
            <person name="Cantor M.N."/>
            <person name="Hua S.X."/>
            <person name="Woyke T."/>
        </authorList>
    </citation>
    <scope>NUCLEOTIDE SEQUENCE [LARGE SCALE GENOMIC DNA]</scope>
    <source>
        <strain evidence="3">DSM 15288</strain>
    </source>
</reference>
<dbReference type="RefSeq" id="WP_006718077.1">
    <property type="nucleotide sequence ID" value="NZ_CP007032.1"/>
</dbReference>
<dbReference type="KEGG" id="dmt:DESME_14155"/>
<dbReference type="HOGENOM" id="CLU_2698624_0_0_9"/>